<dbReference type="Gene3D" id="1.10.260.40">
    <property type="entry name" value="lambda repressor-like DNA-binding domains"/>
    <property type="match status" value="1"/>
</dbReference>
<dbReference type="Proteomes" id="UP000196151">
    <property type="component" value="Chromosome"/>
</dbReference>
<evidence type="ECO:0000313" key="7">
    <source>
        <dbReference type="Proteomes" id="UP000196151"/>
    </source>
</evidence>
<reference evidence="6" key="2">
    <citation type="submission" date="2017-05" db="EMBL/GenBank/DDBJ databases">
        <authorList>
            <consortium name="The Broad Institute Genomics Platform"/>
            <consortium name="The Broad Institute Genomic Center for Infectious Diseases"/>
            <person name="Earl A."/>
            <person name="Manson A."/>
            <person name="Schwartman J."/>
            <person name="Gilmore M."/>
            <person name="Abouelleil A."/>
            <person name="Cao P."/>
            <person name="Chapman S."/>
            <person name="Cusick C."/>
            <person name="Shea T."/>
            <person name="Young S."/>
            <person name="Neafsey D."/>
            <person name="Nusbaum C."/>
            <person name="Birren B."/>
        </authorList>
    </citation>
    <scope>NUCLEOTIDE SEQUENCE</scope>
    <source>
        <strain evidence="6">9D6_DIV0238</strain>
    </source>
</reference>
<dbReference type="InterPro" id="IPR010982">
    <property type="entry name" value="Lambda_DNA-bd_dom_sf"/>
</dbReference>
<protein>
    <submittedName>
        <fullName evidence="6">LacI family transcriptional regulator</fullName>
    </submittedName>
</protein>
<dbReference type="AlphaFoldDB" id="A0A200J1U9"/>
<reference evidence="5" key="1">
    <citation type="submission" date="2017-05" db="EMBL/GenBank/DDBJ databases">
        <title>The Genome Sequence of Enterococcus sp. 9D6_DIV0238.</title>
        <authorList>
            <consortium name="The Broad Institute Genomics Platform"/>
            <consortium name="The Broad Institute Genomic Center for Infectious Diseases"/>
            <person name="Earl A."/>
            <person name="Manson A."/>
            <person name="Schwartman J."/>
            <person name="Gilmore M."/>
            <person name="Abouelleil A."/>
            <person name="Cao P."/>
            <person name="Chapman S."/>
            <person name="Cusick C."/>
            <person name="Shea T."/>
            <person name="Young S."/>
            <person name="Neafsey D."/>
            <person name="Nusbaum C."/>
            <person name="Birren B."/>
        </authorList>
    </citation>
    <scope>NUCLEOTIDE SEQUENCE [LARGE SCALE GENOMIC DNA]</scope>
    <source>
        <strain evidence="5">9D6_DIV0238</strain>
    </source>
</reference>
<dbReference type="SUPFAM" id="SSF53822">
    <property type="entry name" value="Periplasmic binding protein-like I"/>
    <property type="match status" value="1"/>
</dbReference>
<evidence type="ECO:0000256" key="3">
    <source>
        <dbReference type="ARBA" id="ARBA00023163"/>
    </source>
</evidence>
<dbReference type="CDD" id="cd06267">
    <property type="entry name" value="PBP1_LacI_sugar_binding-like"/>
    <property type="match status" value="1"/>
</dbReference>
<evidence type="ECO:0000313" key="5">
    <source>
        <dbReference type="EMBL" id="OUZ30597.1"/>
    </source>
</evidence>
<dbReference type="PANTHER" id="PTHR30146">
    <property type="entry name" value="LACI-RELATED TRANSCRIPTIONAL REPRESSOR"/>
    <property type="match status" value="1"/>
</dbReference>
<dbReference type="EMBL" id="CP147246">
    <property type="protein sequence ID" value="WYJ94683.1"/>
    <property type="molecule type" value="Genomic_DNA"/>
</dbReference>
<keyword evidence="7" id="KW-1185">Reference proteome</keyword>
<feature type="domain" description="HTH lacI-type" evidence="4">
    <location>
        <begin position="4"/>
        <end position="58"/>
    </location>
</feature>
<dbReference type="OrthoDB" id="9775106at2"/>
<dbReference type="InterPro" id="IPR028082">
    <property type="entry name" value="Peripla_BP_I"/>
</dbReference>
<dbReference type="CDD" id="cd01392">
    <property type="entry name" value="HTH_LacI"/>
    <property type="match status" value="1"/>
</dbReference>
<dbReference type="InterPro" id="IPR000843">
    <property type="entry name" value="HTH_LacI"/>
</dbReference>
<dbReference type="InterPro" id="IPR046335">
    <property type="entry name" value="LacI/GalR-like_sensor"/>
</dbReference>
<keyword evidence="2" id="KW-0238">DNA-binding</keyword>
<dbReference type="SUPFAM" id="SSF47413">
    <property type="entry name" value="lambda repressor-like DNA-binding domains"/>
    <property type="match status" value="1"/>
</dbReference>
<dbReference type="GO" id="GO:0003700">
    <property type="term" value="F:DNA-binding transcription factor activity"/>
    <property type="evidence" value="ECO:0007669"/>
    <property type="project" value="TreeGrafter"/>
</dbReference>
<accession>A0A200J1U9</accession>
<keyword evidence="1" id="KW-0805">Transcription regulation</keyword>
<evidence type="ECO:0000259" key="4">
    <source>
        <dbReference type="PROSITE" id="PS50932"/>
    </source>
</evidence>
<dbReference type="PANTHER" id="PTHR30146:SF109">
    <property type="entry name" value="HTH-TYPE TRANSCRIPTIONAL REGULATOR GALS"/>
    <property type="match status" value="1"/>
</dbReference>
<evidence type="ECO:0000256" key="2">
    <source>
        <dbReference type="ARBA" id="ARBA00023125"/>
    </source>
</evidence>
<dbReference type="RefSeq" id="WP_087641940.1">
    <property type="nucleotide sequence ID" value="NZ_CP147246.1"/>
</dbReference>
<reference evidence="6" key="3">
    <citation type="submission" date="2024-03" db="EMBL/GenBank/DDBJ databases">
        <title>The Genome Sequence of Enterococcus sp. DIV0238c.</title>
        <authorList>
            <consortium name="The Broad Institute Genomics Platform"/>
            <consortium name="The Broad Institute Microbial Omics Core"/>
            <consortium name="The Broad Institute Genomic Center for Infectious Diseases"/>
            <person name="Earl A."/>
            <person name="Manson A."/>
            <person name="Gilmore M."/>
            <person name="Schwartman J."/>
            <person name="Shea T."/>
            <person name="Abouelleil A."/>
            <person name="Cao P."/>
            <person name="Chapman S."/>
            <person name="Cusick C."/>
            <person name="Young S."/>
            <person name="Neafsey D."/>
            <person name="Nusbaum C."/>
            <person name="Birren B."/>
        </authorList>
    </citation>
    <scope>NUCLEOTIDE SEQUENCE</scope>
    <source>
        <strain evidence="6">9D6_DIV0238</strain>
    </source>
</reference>
<organism evidence="5">
    <name type="scientific">Candidatus Enterococcus dunnyi</name>
    <dbReference type="NCBI Taxonomy" id="1834192"/>
    <lineage>
        <taxon>Bacteria</taxon>
        <taxon>Bacillati</taxon>
        <taxon>Bacillota</taxon>
        <taxon>Bacilli</taxon>
        <taxon>Lactobacillales</taxon>
        <taxon>Enterococcaceae</taxon>
        <taxon>Enterococcus</taxon>
    </lineage>
</organism>
<evidence type="ECO:0000256" key="1">
    <source>
        <dbReference type="ARBA" id="ARBA00023015"/>
    </source>
</evidence>
<dbReference type="PROSITE" id="PS50932">
    <property type="entry name" value="HTH_LACI_2"/>
    <property type="match status" value="1"/>
</dbReference>
<evidence type="ECO:0000313" key="6">
    <source>
        <dbReference type="EMBL" id="WYJ94683.1"/>
    </source>
</evidence>
<gene>
    <name evidence="6" type="ORF">A5889_002196</name>
    <name evidence="5" type="ORF">A5889_002885</name>
</gene>
<dbReference type="Pfam" id="PF00356">
    <property type="entry name" value="LacI"/>
    <property type="match status" value="1"/>
</dbReference>
<dbReference type="Pfam" id="PF13377">
    <property type="entry name" value="Peripla_BP_3"/>
    <property type="match status" value="1"/>
</dbReference>
<name>A0A200J1U9_9ENTE</name>
<proteinExistence type="predicted"/>
<dbReference type="Gene3D" id="3.40.50.2300">
    <property type="match status" value="2"/>
</dbReference>
<keyword evidence="3" id="KW-0804">Transcription</keyword>
<dbReference type="GO" id="GO:0000976">
    <property type="term" value="F:transcription cis-regulatory region binding"/>
    <property type="evidence" value="ECO:0007669"/>
    <property type="project" value="TreeGrafter"/>
</dbReference>
<dbReference type="SMART" id="SM00354">
    <property type="entry name" value="HTH_LACI"/>
    <property type="match status" value="1"/>
</dbReference>
<dbReference type="EMBL" id="NIBQ01000003">
    <property type="protein sequence ID" value="OUZ30597.1"/>
    <property type="molecule type" value="Genomic_DNA"/>
</dbReference>
<sequence length="330" mass="37073">MKKITIRDVAKLANVSVSSVSHVFNHYDDISEETKRKVYDAAKKLGYVPNSAARSLSSKQLKTVALILNDINVIARGVAMPLEIISGVSDYLDDTEYEFVFYSTNLKKQKEKTLRQFCNEHNISGVIIQGLRTTDPYYEELKNFDLPVVAIDLHIDNESIGIVSVDNKLATYEMTNVLLEKGYQNILFMNGDPKASVSHEREAGYREAMANPSVVYADYSEKKAFDLVIDLFDSNKLLDYQTIFAASDLMAIGCLKALKELKLIDQFALVGFDDITLASYTTPTLTTVRQDILKIAQVAAENVIEHIETGKAKHSFVEFELIERESAKIF</sequence>